<name>A0ABS4ZE71_9ACTN</name>
<evidence type="ECO:0000313" key="6">
    <source>
        <dbReference type="EMBL" id="MBP2418513.1"/>
    </source>
</evidence>
<feature type="transmembrane region" description="Helical" evidence="5">
    <location>
        <begin position="40"/>
        <end position="60"/>
    </location>
</feature>
<comment type="similarity">
    <text evidence="5">Belongs to the 4-toluene sulfonate uptake permease (TSUP) (TC 2.A.102) family.</text>
</comment>
<dbReference type="Pfam" id="PF01925">
    <property type="entry name" value="TauE"/>
    <property type="match status" value="1"/>
</dbReference>
<comment type="subcellular location">
    <subcellularLocation>
        <location evidence="5">Cell membrane</location>
        <topology evidence="5">Multi-pass membrane protein</topology>
    </subcellularLocation>
    <subcellularLocation>
        <location evidence="1">Membrane</location>
        <topology evidence="1">Multi-pass membrane protein</topology>
    </subcellularLocation>
</comment>
<evidence type="ECO:0000256" key="5">
    <source>
        <dbReference type="RuleBase" id="RU363041"/>
    </source>
</evidence>
<evidence type="ECO:0000256" key="3">
    <source>
        <dbReference type="ARBA" id="ARBA00022989"/>
    </source>
</evidence>
<protein>
    <recommendedName>
        <fullName evidence="5">Probable membrane transporter protein</fullName>
    </recommendedName>
</protein>
<comment type="caution">
    <text evidence="6">The sequence shown here is derived from an EMBL/GenBank/DDBJ whole genome shotgun (WGS) entry which is preliminary data.</text>
</comment>
<organism evidence="6 7">
    <name type="scientific">Microlunatus capsulatus</name>
    <dbReference type="NCBI Taxonomy" id="99117"/>
    <lineage>
        <taxon>Bacteria</taxon>
        <taxon>Bacillati</taxon>
        <taxon>Actinomycetota</taxon>
        <taxon>Actinomycetes</taxon>
        <taxon>Propionibacteriales</taxon>
        <taxon>Propionibacteriaceae</taxon>
        <taxon>Microlunatus</taxon>
    </lineage>
</organism>
<evidence type="ECO:0000313" key="7">
    <source>
        <dbReference type="Proteomes" id="UP000758168"/>
    </source>
</evidence>
<dbReference type="EMBL" id="JAGIOB010000001">
    <property type="protein sequence ID" value="MBP2418513.1"/>
    <property type="molecule type" value="Genomic_DNA"/>
</dbReference>
<keyword evidence="7" id="KW-1185">Reference proteome</keyword>
<gene>
    <name evidence="6" type="ORF">JOF54_003435</name>
</gene>
<accession>A0ABS4ZE71</accession>
<keyword evidence="4 5" id="KW-0472">Membrane</keyword>
<evidence type="ECO:0000256" key="2">
    <source>
        <dbReference type="ARBA" id="ARBA00022692"/>
    </source>
</evidence>
<evidence type="ECO:0000256" key="1">
    <source>
        <dbReference type="ARBA" id="ARBA00004141"/>
    </source>
</evidence>
<keyword evidence="5" id="KW-1003">Cell membrane</keyword>
<sequence>MGVALSETLARVNALKNVLTGIANGVAGVVFILISEVDWTVVALLAVGSVLGAQVGARVGRRLPPKVYRVVIVVGLAAIVNLLR</sequence>
<proteinExistence type="inferred from homology"/>
<keyword evidence="2 5" id="KW-0812">Transmembrane</keyword>
<reference evidence="6 7" key="1">
    <citation type="submission" date="2021-03" db="EMBL/GenBank/DDBJ databases">
        <title>Sequencing the genomes of 1000 actinobacteria strains.</title>
        <authorList>
            <person name="Klenk H.-P."/>
        </authorList>
    </citation>
    <scope>NUCLEOTIDE SEQUENCE [LARGE SCALE GENOMIC DNA]</scope>
    <source>
        <strain evidence="6 7">DSM 12936</strain>
    </source>
</reference>
<feature type="transmembrane region" description="Helical" evidence="5">
    <location>
        <begin position="12"/>
        <end position="34"/>
    </location>
</feature>
<dbReference type="InterPro" id="IPR002781">
    <property type="entry name" value="TM_pro_TauE-like"/>
</dbReference>
<dbReference type="Proteomes" id="UP000758168">
    <property type="component" value="Unassembled WGS sequence"/>
</dbReference>
<keyword evidence="3 5" id="KW-1133">Transmembrane helix</keyword>
<evidence type="ECO:0000256" key="4">
    <source>
        <dbReference type="ARBA" id="ARBA00023136"/>
    </source>
</evidence>